<proteinExistence type="predicted"/>
<keyword evidence="3" id="KW-1185">Reference proteome</keyword>
<evidence type="ECO:0000256" key="1">
    <source>
        <dbReference type="SAM" id="MobiDB-lite"/>
    </source>
</evidence>
<sequence>MAPRLHGSQNLELAGYHTVSRKVKLSVVLGNVIPWFWRSRFRSDTPQHQLAEKRQTKPTAEASGTDLDGMKTKGKIKCGRRKYWKLANRGSEFLFNNCSKLALFLAPAKVKSDKTGKSRS</sequence>
<evidence type="ECO:0000313" key="2">
    <source>
        <dbReference type="EMBL" id="MED6214341.1"/>
    </source>
</evidence>
<accession>A0ABU6YX17</accession>
<gene>
    <name evidence="2" type="ORF">PIB30_102134</name>
</gene>
<name>A0ABU6YX17_9FABA</name>
<evidence type="ECO:0000313" key="3">
    <source>
        <dbReference type="Proteomes" id="UP001341840"/>
    </source>
</evidence>
<organism evidence="2 3">
    <name type="scientific">Stylosanthes scabra</name>
    <dbReference type="NCBI Taxonomy" id="79078"/>
    <lineage>
        <taxon>Eukaryota</taxon>
        <taxon>Viridiplantae</taxon>
        <taxon>Streptophyta</taxon>
        <taxon>Embryophyta</taxon>
        <taxon>Tracheophyta</taxon>
        <taxon>Spermatophyta</taxon>
        <taxon>Magnoliopsida</taxon>
        <taxon>eudicotyledons</taxon>
        <taxon>Gunneridae</taxon>
        <taxon>Pentapetalae</taxon>
        <taxon>rosids</taxon>
        <taxon>fabids</taxon>
        <taxon>Fabales</taxon>
        <taxon>Fabaceae</taxon>
        <taxon>Papilionoideae</taxon>
        <taxon>50 kb inversion clade</taxon>
        <taxon>dalbergioids sensu lato</taxon>
        <taxon>Dalbergieae</taxon>
        <taxon>Pterocarpus clade</taxon>
        <taxon>Stylosanthes</taxon>
    </lineage>
</organism>
<comment type="caution">
    <text evidence="2">The sequence shown here is derived from an EMBL/GenBank/DDBJ whole genome shotgun (WGS) entry which is preliminary data.</text>
</comment>
<protein>
    <submittedName>
        <fullName evidence="2">Uncharacterized protein</fullName>
    </submittedName>
</protein>
<dbReference type="Proteomes" id="UP001341840">
    <property type="component" value="Unassembled WGS sequence"/>
</dbReference>
<reference evidence="2 3" key="1">
    <citation type="journal article" date="2023" name="Plants (Basel)">
        <title>Bridging the Gap: Combining Genomics and Transcriptomics Approaches to Understand Stylosanthes scabra, an Orphan Legume from the Brazilian Caatinga.</title>
        <authorList>
            <person name="Ferreira-Neto J.R.C."/>
            <person name="da Silva M.D."/>
            <person name="Binneck E."/>
            <person name="de Melo N.F."/>
            <person name="da Silva R.H."/>
            <person name="de Melo A.L.T.M."/>
            <person name="Pandolfi V."/>
            <person name="Bustamante F.O."/>
            <person name="Brasileiro-Vidal A.C."/>
            <person name="Benko-Iseppon A.M."/>
        </authorList>
    </citation>
    <scope>NUCLEOTIDE SEQUENCE [LARGE SCALE GENOMIC DNA]</scope>
    <source>
        <tissue evidence="2">Leaves</tissue>
    </source>
</reference>
<feature type="region of interest" description="Disordered" evidence="1">
    <location>
        <begin position="44"/>
        <end position="72"/>
    </location>
</feature>
<feature type="compositionally biased region" description="Basic and acidic residues" evidence="1">
    <location>
        <begin position="44"/>
        <end position="55"/>
    </location>
</feature>
<dbReference type="EMBL" id="JASCZI010244752">
    <property type="protein sequence ID" value="MED6214341.1"/>
    <property type="molecule type" value="Genomic_DNA"/>
</dbReference>